<evidence type="ECO:0000313" key="3">
    <source>
        <dbReference type="Proteomes" id="UP000568050"/>
    </source>
</evidence>
<evidence type="ECO:0000259" key="1">
    <source>
        <dbReference type="SMART" id="SM00849"/>
    </source>
</evidence>
<dbReference type="Proteomes" id="UP000568050">
    <property type="component" value="Unassembled WGS sequence"/>
</dbReference>
<dbReference type="SMART" id="SM00849">
    <property type="entry name" value="Lactamase_B"/>
    <property type="match status" value="1"/>
</dbReference>
<dbReference type="EMBL" id="JACHWP010000002">
    <property type="protein sequence ID" value="MBB3022902.1"/>
    <property type="molecule type" value="Genomic_DNA"/>
</dbReference>
<dbReference type="PANTHER" id="PTHR43546">
    <property type="entry name" value="UPF0173 METAL-DEPENDENT HYDROLASE MJ1163-RELATED"/>
    <property type="match status" value="1"/>
</dbReference>
<dbReference type="AlphaFoldDB" id="A0A839QSA4"/>
<feature type="domain" description="Metallo-beta-lactamase" evidence="1">
    <location>
        <begin position="7"/>
        <end position="190"/>
    </location>
</feature>
<comment type="caution">
    <text evidence="2">The sequence shown here is derived from an EMBL/GenBank/DDBJ whole genome shotgun (WGS) entry which is preliminary data.</text>
</comment>
<name>A0A839QSA4_9MICO</name>
<organism evidence="2 3">
    <name type="scientific">Helcobacillus massiliensis</name>
    <dbReference type="NCBI Taxonomy" id="521392"/>
    <lineage>
        <taxon>Bacteria</taxon>
        <taxon>Bacillati</taxon>
        <taxon>Actinomycetota</taxon>
        <taxon>Actinomycetes</taxon>
        <taxon>Micrococcales</taxon>
        <taxon>Dermabacteraceae</taxon>
        <taxon>Helcobacillus</taxon>
    </lineage>
</organism>
<dbReference type="InterPro" id="IPR050114">
    <property type="entry name" value="UPF0173_UPF0282_UlaG_hydrolase"/>
</dbReference>
<keyword evidence="3" id="KW-1185">Reference proteome</keyword>
<sequence length="252" mass="27357">MRVTHFKHSALLLDYPGTRIIVDPGNLADPALLQTTGITAVLVSHQHPDHVTLDNLQVLVDQNPSADLFLEAGAYEEMRQQAGPGSLGDSMRRVEPGKQFQVGTSFGGQVTVTIRAVGGEHATIHPDIPSVGNVGYVFEADGFPTVGHTGDSLEPLDDWRGIDALSFPVCAPWSKMQETIDFLREVKPAIGMPVHDAIASPAGREIFMRQATNLAPEGTEVRDWPVDGVIVLGRKVSETSHKWRPWTGDPDD</sequence>
<proteinExistence type="predicted"/>
<gene>
    <name evidence="2" type="ORF">FHX50_001185</name>
</gene>
<protein>
    <submittedName>
        <fullName evidence="2">L-ascorbate metabolism protein UlaG (Beta-lactamase superfamily)</fullName>
    </submittedName>
</protein>
<accession>A0A839QSA4</accession>
<dbReference type="InterPro" id="IPR001279">
    <property type="entry name" value="Metallo-B-lactamas"/>
</dbReference>
<evidence type="ECO:0000313" key="2">
    <source>
        <dbReference type="EMBL" id="MBB3022902.1"/>
    </source>
</evidence>
<dbReference type="RefSeq" id="WP_183375542.1">
    <property type="nucleotide sequence ID" value="NZ_CBCSFZ010000001.1"/>
</dbReference>
<dbReference type="SUPFAM" id="SSF56281">
    <property type="entry name" value="Metallo-hydrolase/oxidoreductase"/>
    <property type="match status" value="1"/>
</dbReference>
<reference evidence="2 3" key="1">
    <citation type="submission" date="2020-08" db="EMBL/GenBank/DDBJ databases">
        <title>Sequencing the genomes of 1000 actinobacteria strains.</title>
        <authorList>
            <person name="Klenk H.-P."/>
        </authorList>
    </citation>
    <scope>NUCLEOTIDE SEQUENCE [LARGE SCALE GENOMIC DNA]</scope>
    <source>
        <strain evidence="2 3">DSM 23040</strain>
    </source>
</reference>
<dbReference type="Gene3D" id="3.60.15.10">
    <property type="entry name" value="Ribonuclease Z/Hydroxyacylglutathione hydrolase-like"/>
    <property type="match status" value="1"/>
</dbReference>
<dbReference type="InterPro" id="IPR036866">
    <property type="entry name" value="RibonucZ/Hydroxyglut_hydro"/>
</dbReference>
<dbReference type="Pfam" id="PF13483">
    <property type="entry name" value="Lactamase_B_3"/>
    <property type="match status" value="1"/>
</dbReference>
<dbReference type="PANTHER" id="PTHR43546:SF3">
    <property type="entry name" value="UPF0173 METAL-DEPENDENT HYDROLASE MJ1163"/>
    <property type="match status" value="1"/>
</dbReference>